<dbReference type="Proteomes" id="UP000298588">
    <property type="component" value="Chromosome"/>
</dbReference>
<feature type="compositionally biased region" description="Polar residues" evidence="1">
    <location>
        <begin position="21"/>
        <end position="32"/>
    </location>
</feature>
<dbReference type="OrthoDB" id="8005693at2"/>
<evidence type="ECO:0000313" key="3">
    <source>
        <dbReference type="Proteomes" id="UP000298588"/>
    </source>
</evidence>
<organism evidence="2 3">
    <name type="scientific">Phreatobacter aquaticus</name>
    <dbReference type="NCBI Taxonomy" id="2570229"/>
    <lineage>
        <taxon>Bacteria</taxon>
        <taxon>Pseudomonadati</taxon>
        <taxon>Pseudomonadota</taxon>
        <taxon>Alphaproteobacteria</taxon>
        <taxon>Hyphomicrobiales</taxon>
        <taxon>Phreatobacteraceae</taxon>
        <taxon>Phreatobacter</taxon>
    </lineage>
</organism>
<reference evidence="2 3" key="1">
    <citation type="submission" date="2019-04" db="EMBL/GenBank/DDBJ databases">
        <title>Phreatobacter aquaticus sp. nov.</title>
        <authorList>
            <person name="Choi A."/>
            <person name="Baek K."/>
        </authorList>
    </citation>
    <scope>NUCLEOTIDE SEQUENCE [LARGE SCALE GENOMIC DNA]</scope>
    <source>
        <strain evidence="2 3">NMCR1094</strain>
    </source>
</reference>
<dbReference type="KEGG" id="paqt:E8L99_21110"/>
<keyword evidence="2" id="KW-0282">Flagellum</keyword>
<keyword evidence="2" id="KW-0966">Cell projection</keyword>
<feature type="compositionally biased region" description="Basic and acidic residues" evidence="1">
    <location>
        <begin position="48"/>
        <end position="57"/>
    </location>
</feature>
<evidence type="ECO:0000256" key="1">
    <source>
        <dbReference type="SAM" id="MobiDB-lite"/>
    </source>
</evidence>
<gene>
    <name evidence="2" type="primary">fliX</name>
    <name evidence="2" type="ORF">E8L99_21110</name>
</gene>
<dbReference type="Pfam" id="PF10768">
    <property type="entry name" value="FliX"/>
    <property type="match status" value="1"/>
</dbReference>
<dbReference type="InterPro" id="IPR019704">
    <property type="entry name" value="Flagellar_assmbl_FliX_class2"/>
</dbReference>
<dbReference type="GO" id="GO:0044781">
    <property type="term" value="P:bacterial-type flagellum organization"/>
    <property type="evidence" value="ECO:0007669"/>
    <property type="project" value="InterPro"/>
</dbReference>
<keyword evidence="2" id="KW-0969">Cilium</keyword>
<feature type="region of interest" description="Disordered" evidence="1">
    <location>
        <begin position="21"/>
        <end position="58"/>
    </location>
</feature>
<evidence type="ECO:0000313" key="2">
    <source>
        <dbReference type="EMBL" id="QCK88076.1"/>
    </source>
</evidence>
<dbReference type="AlphaFoldDB" id="A0A4D7QR56"/>
<dbReference type="EMBL" id="CP039865">
    <property type="protein sequence ID" value="QCK88076.1"/>
    <property type="molecule type" value="Genomic_DNA"/>
</dbReference>
<accession>A0A4D7QR56</accession>
<name>A0A4D7QR56_9HYPH</name>
<protein>
    <submittedName>
        <fullName evidence="2">Flagellar assembly regulator FliX</fullName>
    </submittedName>
</protein>
<sequence length="163" mass="17492">MSCPFLNGACRRGTMRITTTPPVGAVQTSQPVAKTDGSRQAFQLPGRPAEEPRKADGARPMVAPAGLETLLAVQGMVPEDRRERRRRALKRGTDSLDMLEDLKVALLSGEPVPAVLLKLRGLTAMKPEASGDDGLDGVLAEIDLRAQVEIAKREAREAARLAT</sequence>
<proteinExistence type="predicted"/>
<keyword evidence="3" id="KW-1185">Reference proteome</keyword>